<accession>A0A1T5LT13</accession>
<sequence length="156" mass="17643">MNIWNRPTRIPEIYGSIIALGLIVYFFLMYALGLLEVIELRLLNLPIMLGGVYFALKQFARTHDGHLNYFRGLAVGVATSSIGAATFSLFLFLFLRFNNGFMQYIIEHEPMGPYLNPYIASFMVLLEGVFSGLFITFVLLNWVRSDQVNEPSGTSS</sequence>
<name>A0A1T5LT13_9BACT</name>
<dbReference type="Proteomes" id="UP000190961">
    <property type="component" value="Unassembled WGS sequence"/>
</dbReference>
<dbReference type="Pfam" id="PF13858">
    <property type="entry name" value="DUF4199"/>
    <property type="match status" value="1"/>
</dbReference>
<dbReference type="InterPro" id="IPR025250">
    <property type="entry name" value="DUF4199"/>
</dbReference>
<evidence type="ECO:0000313" key="3">
    <source>
        <dbReference type="Proteomes" id="UP000190961"/>
    </source>
</evidence>
<dbReference type="OrthoDB" id="979246at2"/>
<gene>
    <name evidence="2" type="ORF">SAMN05660236_3875</name>
</gene>
<feature type="transmembrane region" description="Helical" evidence="1">
    <location>
        <begin position="38"/>
        <end position="56"/>
    </location>
</feature>
<dbReference type="RefSeq" id="WP_079688379.1">
    <property type="nucleotide sequence ID" value="NZ_FUZU01000002.1"/>
</dbReference>
<evidence type="ECO:0000313" key="2">
    <source>
        <dbReference type="EMBL" id="SKC79112.1"/>
    </source>
</evidence>
<keyword evidence="3" id="KW-1185">Reference proteome</keyword>
<proteinExistence type="predicted"/>
<keyword evidence="1" id="KW-0472">Membrane</keyword>
<keyword evidence="1" id="KW-0812">Transmembrane</keyword>
<dbReference type="EMBL" id="FUZU01000002">
    <property type="protein sequence ID" value="SKC79112.1"/>
    <property type="molecule type" value="Genomic_DNA"/>
</dbReference>
<reference evidence="2 3" key="1">
    <citation type="submission" date="2017-02" db="EMBL/GenBank/DDBJ databases">
        <authorList>
            <person name="Peterson S.W."/>
        </authorList>
    </citation>
    <scope>NUCLEOTIDE SEQUENCE [LARGE SCALE GENOMIC DNA]</scope>
    <source>
        <strain evidence="2 3">DSM 25262</strain>
    </source>
</reference>
<organism evidence="2 3">
    <name type="scientific">Ohtaekwangia koreensis</name>
    <dbReference type="NCBI Taxonomy" id="688867"/>
    <lineage>
        <taxon>Bacteria</taxon>
        <taxon>Pseudomonadati</taxon>
        <taxon>Bacteroidota</taxon>
        <taxon>Cytophagia</taxon>
        <taxon>Cytophagales</taxon>
        <taxon>Fulvivirgaceae</taxon>
        <taxon>Ohtaekwangia</taxon>
    </lineage>
</organism>
<keyword evidence="1" id="KW-1133">Transmembrane helix</keyword>
<evidence type="ECO:0000256" key="1">
    <source>
        <dbReference type="SAM" id="Phobius"/>
    </source>
</evidence>
<feature type="transmembrane region" description="Helical" evidence="1">
    <location>
        <begin position="12"/>
        <end position="32"/>
    </location>
</feature>
<feature type="transmembrane region" description="Helical" evidence="1">
    <location>
        <begin position="115"/>
        <end position="140"/>
    </location>
</feature>
<feature type="transmembrane region" description="Helical" evidence="1">
    <location>
        <begin position="68"/>
        <end position="95"/>
    </location>
</feature>
<evidence type="ECO:0008006" key="4">
    <source>
        <dbReference type="Google" id="ProtNLM"/>
    </source>
</evidence>
<dbReference type="STRING" id="688867.SAMN05660236_3875"/>
<protein>
    <recommendedName>
        <fullName evidence="4">DUF4199 domain-containing protein</fullName>
    </recommendedName>
</protein>
<dbReference type="AlphaFoldDB" id="A0A1T5LT13"/>